<proteinExistence type="predicted"/>
<dbReference type="GO" id="GO:0003924">
    <property type="term" value="F:GTPase activity"/>
    <property type="evidence" value="ECO:0007669"/>
    <property type="project" value="InterPro"/>
</dbReference>
<evidence type="ECO:0000313" key="5">
    <source>
        <dbReference type="WBParaSite" id="SMRG1_82870.2"/>
    </source>
</evidence>
<sequence>MHECLRAKCHILGWCSVIVFKCLGSPYCGKTSIVQSFCSGGQDFSKNYLMSKTVEFAVKTMTIPQVDDSIELFLYNIPGKEVFQDPMNHYINMTNLIVVVFDVTNQESFSSAKLTLTELRKPNNIRIPVVLVGNKIDLKEKHINNVEEAQGLADDLNIPYFETSAKEAVGIDVPFLHLIKEYYELYNDAVNDYQTLV</sequence>
<dbReference type="PANTHER" id="PTHR47977">
    <property type="entry name" value="RAS-RELATED PROTEIN RAB"/>
    <property type="match status" value="1"/>
</dbReference>
<keyword evidence="1" id="KW-0547">Nucleotide-binding</keyword>
<dbReference type="SUPFAM" id="SSF52540">
    <property type="entry name" value="P-loop containing nucleoside triphosphate hydrolases"/>
    <property type="match status" value="1"/>
</dbReference>
<dbReference type="WBParaSite" id="SMRG1_82870.2">
    <property type="protein sequence ID" value="SMRG1_82870.2"/>
    <property type="gene ID" value="SMRG1_82870"/>
</dbReference>
<keyword evidence="2" id="KW-0342">GTP-binding</keyword>
<dbReference type="SMART" id="SM00174">
    <property type="entry name" value="RHO"/>
    <property type="match status" value="1"/>
</dbReference>
<keyword evidence="3" id="KW-0732">Signal</keyword>
<dbReference type="SMART" id="SM00173">
    <property type="entry name" value="RAS"/>
    <property type="match status" value="1"/>
</dbReference>
<evidence type="ECO:0000256" key="1">
    <source>
        <dbReference type="ARBA" id="ARBA00022741"/>
    </source>
</evidence>
<dbReference type="AlphaFoldDB" id="A0AA85AGN6"/>
<feature type="signal peptide" evidence="3">
    <location>
        <begin position="1"/>
        <end position="24"/>
    </location>
</feature>
<dbReference type="PRINTS" id="PR00449">
    <property type="entry name" value="RASTRNSFRMNG"/>
</dbReference>
<dbReference type="SMART" id="SM00175">
    <property type="entry name" value="RAB"/>
    <property type="match status" value="1"/>
</dbReference>
<dbReference type="InterPro" id="IPR050227">
    <property type="entry name" value="Rab"/>
</dbReference>
<dbReference type="InterPro" id="IPR027417">
    <property type="entry name" value="P-loop_NTPase"/>
</dbReference>
<accession>A0AA85AGN6</accession>
<protein>
    <recommendedName>
        <fullName evidence="6">Small monomeric GTPase</fullName>
    </recommendedName>
</protein>
<evidence type="ECO:0000256" key="2">
    <source>
        <dbReference type="ARBA" id="ARBA00023134"/>
    </source>
</evidence>
<organism evidence="4 5">
    <name type="scientific">Schistosoma margrebowiei</name>
    <dbReference type="NCBI Taxonomy" id="48269"/>
    <lineage>
        <taxon>Eukaryota</taxon>
        <taxon>Metazoa</taxon>
        <taxon>Spiralia</taxon>
        <taxon>Lophotrochozoa</taxon>
        <taxon>Platyhelminthes</taxon>
        <taxon>Trematoda</taxon>
        <taxon>Digenea</taxon>
        <taxon>Strigeidida</taxon>
        <taxon>Schistosomatoidea</taxon>
        <taxon>Schistosomatidae</taxon>
        <taxon>Schistosoma</taxon>
    </lineage>
</organism>
<dbReference type="PROSITE" id="PS51419">
    <property type="entry name" value="RAB"/>
    <property type="match status" value="1"/>
</dbReference>
<evidence type="ECO:0008006" key="6">
    <source>
        <dbReference type="Google" id="ProtNLM"/>
    </source>
</evidence>
<evidence type="ECO:0000313" key="4">
    <source>
        <dbReference type="Proteomes" id="UP000050790"/>
    </source>
</evidence>
<dbReference type="Proteomes" id="UP000050790">
    <property type="component" value="Unassembled WGS sequence"/>
</dbReference>
<dbReference type="Pfam" id="PF00071">
    <property type="entry name" value="Ras"/>
    <property type="match status" value="1"/>
</dbReference>
<dbReference type="GO" id="GO:0005525">
    <property type="term" value="F:GTP binding"/>
    <property type="evidence" value="ECO:0007669"/>
    <property type="project" value="UniProtKB-KW"/>
</dbReference>
<evidence type="ECO:0000256" key="3">
    <source>
        <dbReference type="SAM" id="SignalP"/>
    </source>
</evidence>
<name>A0AA85AGN6_9TREM</name>
<reference evidence="5" key="1">
    <citation type="submission" date="2023-11" db="UniProtKB">
        <authorList>
            <consortium name="WormBaseParasite"/>
        </authorList>
    </citation>
    <scope>IDENTIFICATION</scope>
</reference>
<dbReference type="InterPro" id="IPR001806">
    <property type="entry name" value="Small_GTPase"/>
</dbReference>
<dbReference type="PROSITE" id="PS51421">
    <property type="entry name" value="RAS"/>
    <property type="match status" value="1"/>
</dbReference>
<dbReference type="Gene3D" id="3.40.50.300">
    <property type="entry name" value="P-loop containing nucleotide triphosphate hydrolases"/>
    <property type="match status" value="1"/>
</dbReference>
<dbReference type="FunFam" id="3.40.50.300:FF:001447">
    <property type="entry name" value="Ras-related protein Rab-1B"/>
    <property type="match status" value="1"/>
</dbReference>
<feature type="chain" id="PRO_5041721993" description="Small monomeric GTPase" evidence="3">
    <location>
        <begin position="25"/>
        <end position="197"/>
    </location>
</feature>